<keyword evidence="2" id="KW-0812">Transmembrane</keyword>
<reference evidence="4 7" key="1">
    <citation type="journal article" date="2019" name="Int. J. Syst. Evol. Microbiol.">
        <title>The Global Catalogue of Microorganisms (GCM) 10K type strain sequencing project: providing services to taxonomists for standard genome sequencing and annotation.</title>
        <authorList>
            <consortium name="The Broad Institute Genomics Platform"/>
            <consortium name="The Broad Institute Genome Sequencing Center for Infectious Disease"/>
            <person name="Wu L."/>
            <person name="Ma J."/>
        </authorList>
    </citation>
    <scope>NUCLEOTIDE SEQUENCE [LARGE SCALE GENOMIC DNA]</scope>
    <source>
        <strain evidence="4 7">JCM 10667</strain>
    </source>
</reference>
<keyword evidence="2" id="KW-0472">Membrane</keyword>
<dbReference type="Proteomes" id="UP000549343">
    <property type="component" value="Unassembled WGS sequence"/>
</dbReference>
<feature type="domain" description="Outer membrane channel protein CpnT-like N-terminal" evidence="3">
    <location>
        <begin position="18"/>
        <end position="109"/>
    </location>
</feature>
<protein>
    <submittedName>
        <fullName evidence="5">Uncharacterized protein YukE</fullName>
    </submittedName>
</protein>
<evidence type="ECO:0000313" key="7">
    <source>
        <dbReference type="Proteomes" id="UP001501427"/>
    </source>
</evidence>
<feature type="transmembrane region" description="Helical" evidence="2">
    <location>
        <begin position="125"/>
        <end position="144"/>
    </location>
</feature>
<evidence type="ECO:0000256" key="1">
    <source>
        <dbReference type="SAM" id="MobiDB-lite"/>
    </source>
</evidence>
<dbReference type="Pfam" id="PF25547">
    <property type="entry name" value="WXG100_2"/>
    <property type="match status" value="1"/>
</dbReference>
<evidence type="ECO:0000259" key="3">
    <source>
        <dbReference type="Pfam" id="PF25547"/>
    </source>
</evidence>
<sequence>MTLTLPPVLAGLVEKAGGRWPQADEDRLGELGEQWRSLAGEMRGLKGDGSAVSRRVGGENQGASIDAFGRLWETFEQHVDTVCGALDAIADGVRAMAQAVLGAKTAIAEAAAATYGKILEVRRRASMSGGIWCVIGVAVLWLLRFLGRYILRLLGWLVKWIWRGIVWLFKKAAAAIAAAYSWFKGLFKGKKDKKPSKTNPWANGKPPQKAQDKVPKEWGPGQANKKALKDPSKPGWRWRDPNNPNNGIRIDKGDPNSPWPSQRVDHVVINSNGKILDRYGNPIKAPKPTKTPEAHIPLDEWLKWSGWSHP</sequence>
<reference evidence="4" key="3">
    <citation type="submission" date="2023-12" db="EMBL/GenBank/DDBJ databases">
        <authorList>
            <person name="Sun Q."/>
            <person name="Inoue M."/>
        </authorList>
    </citation>
    <scope>NUCLEOTIDE SEQUENCE</scope>
    <source>
        <strain evidence="4">JCM 10667</strain>
    </source>
</reference>
<reference evidence="5 6" key="2">
    <citation type="submission" date="2020-08" db="EMBL/GenBank/DDBJ databases">
        <title>Sequencing the genomes of 1000 actinobacteria strains.</title>
        <authorList>
            <person name="Klenk H.-P."/>
        </authorList>
    </citation>
    <scope>NUCLEOTIDE SEQUENCE [LARGE SCALE GENOMIC DNA]</scope>
    <source>
        <strain evidence="5 6">DSM 44772</strain>
    </source>
</reference>
<dbReference type="RefSeq" id="WP_221480864.1">
    <property type="nucleotide sequence ID" value="NZ_BAAAHD010000015.1"/>
</dbReference>
<dbReference type="AlphaFoldDB" id="A0A7W7N0X7"/>
<comment type="caution">
    <text evidence="5">The sequence shown here is derived from an EMBL/GenBank/DDBJ whole genome shotgun (WGS) entry which is preliminary data.</text>
</comment>
<name>A0A7W7N0X7_9ACTN</name>
<keyword evidence="2" id="KW-1133">Transmembrane helix</keyword>
<feature type="transmembrane region" description="Helical" evidence="2">
    <location>
        <begin position="164"/>
        <end position="183"/>
    </location>
</feature>
<dbReference type="InterPro" id="IPR057746">
    <property type="entry name" value="CpnT-like_N"/>
</dbReference>
<dbReference type="EMBL" id="BAAAHD010000015">
    <property type="protein sequence ID" value="GAA0553991.1"/>
    <property type="molecule type" value="Genomic_DNA"/>
</dbReference>
<proteinExistence type="predicted"/>
<feature type="region of interest" description="Disordered" evidence="1">
    <location>
        <begin position="191"/>
        <end position="261"/>
    </location>
</feature>
<gene>
    <name evidence="5" type="ORF">F4557_005783</name>
    <name evidence="4" type="ORF">GCM10009546_14950</name>
</gene>
<accession>A0A7W7N0X7</accession>
<organism evidence="5 6">
    <name type="scientific">Actinomadura livida</name>
    <dbReference type="NCBI Taxonomy" id="79909"/>
    <lineage>
        <taxon>Bacteria</taxon>
        <taxon>Bacillati</taxon>
        <taxon>Actinomycetota</taxon>
        <taxon>Actinomycetes</taxon>
        <taxon>Streptosporangiales</taxon>
        <taxon>Thermomonosporaceae</taxon>
        <taxon>Actinomadura</taxon>
    </lineage>
</organism>
<evidence type="ECO:0000313" key="4">
    <source>
        <dbReference type="EMBL" id="GAA0553991.1"/>
    </source>
</evidence>
<feature type="compositionally biased region" description="Basic and acidic residues" evidence="1">
    <location>
        <begin position="227"/>
        <end position="240"/>
    </location>
</feature>
<evidence type="ECO:0000256" key="2">
    <source>
        <dbReference type="SAM" id="Phobius"/>
    </source>
</evidence>
<evidence type="ECO:0000313" key="6">
    <source>
        <dbReference type="Proteomes" id="UP000549343"/>
    </source>
</evidence>
<dbReference type="EMBL" id="JACHMV010000001">
    <property type="protein sequence ID" value="MBB4777365.1"/>
    <property type="molecule type" value="Genomic_DNA"/>
</dbReference>
<dbReference type="Proteomes" id="UP001501427">
    <property type="component" value="Unassembled WGS sequence"/>
</dbReference>
<keyword evidence="7" id="KW-1185">Reference proteome</keyword>
<evidence type="ECO:0000313" key="5">
    <source>
        <dbReference type="EMBL" id="MBB4777365.1"/>
    </source>
</evidence>
<dbReference type="Gene3D" id="1.10.287.1060">
    <property type="entry name" value="ESAT-6-like"/>
    <property type="match status" value="1"/>
</dbReference>